<organism evidence="8 9">
    <name type="scientific">Sulfuriroseicoccus oceanibius</name>
    <dbReference type="NCBI Taxonomy" id="2707525"/>
    <lineage>
        <taxon>Bacteria</taxon>
        <taxon>Pseudomonadati</taxon>
        <taxon>Verrucomicrobiota</taxon>
        <taxon>Verrucomicrobiia</taxon>
        <taxon>Verrucomicrobiales</taxon>
        <taxon>Verrucomicrobiaceae</taxon>
        <taxon>Sulfuriroseicoccus</taxon>
    </lineage>
</organism>
<evidence type="ECO:0000313" key="8">
    <source>
        <dbReference type="EMBL" id="QQL43696.1"/>
    </source>
</evidence>
<feature type="binding site" evidence="7">
    <location>
        <position position="115"/>
    </location>
    <ligand>
        <name>Zn(2+)</name>
        <dbReference type="ChEBI" id="CHEBI:29105"/>
        <note>catalytic</note>
    </ligand>
</feature>
<comment type="subcellular location">
    <subcellularLocation>
        <location evidence="7">Cytoplasm</location>
    </subcellularLocation>
</comment>
<keyword evidence="5 7" id="KW-0378">Hydrolase</keyword>
<dbReference type="SUPFAM" id="SSF55486">
    <property type="entry name" value="Metalloproteases ('zincins'), catalytic domain"/>
    <property type="match status" value="1"/>
</dbReference>
<dbReference type="GO" id="GO:0005737">
    <property type="term" value="C:cytoplasm"/>
    <property type="evidence" value="ECO:0007669"/>
    <property type="project" value="UniProtKB-SubCell"/>
</dbReference>
<dbReference type="GO" id="GO:0008270">
    <property type="term" value="F:zinc ion binding"/>
    <property type="evidence" value="ECO:0007669"/>
    <property type="project" value="UniProtKB-UniRule"/>
</dbReference>
<comment type="cofactor">
    <cofactor evidence="7">
        <name>Zn(2+)</name>
        <dbReference type="ChEBI" id="CHEBI:29105"/>
    </cofactor>
    <text evidence="7">Binds 1 zinc ion.</text>
</comment>
<dbReference type="AlphaFoldDB" id="A0A6B3L034"/>
<comment type="function">
    <text evidence="7">Single strand-specific metallo-endoribonuclease involved in late-stage 70S ribosome quality control and in maturation of the 3' terminus of the 16S rRNA.</text>
</comment>
<protein>
    <recommendedName>
        <fullName evidence="7">Endoribonuclease YbeY</fullName>
        <ecNumber evidence="7">3.1.-.-</ecNumber>
    </recommendedName>
</protein>
<dbReference type="EMBL" id="CP066776">
    <property type="protein sequence ID" value="QQL43696.1"/>
    <property type="molecule type" value="Genomic_DNA"/>
</dbReference>
<dbReference type="GO" id="GO:0004521">
    <property type="term" value="F:RNA endonuclease activity"/>
    <property type="evidence" value="ECO:0007669"/>
    <property type="project" value="UniProtKB-UniRule"/>
</dbReference>
<evidence type="ECO:0000256" key="1">
    <source>
        <dbReference type="ARBA" id="ARBA00010875"/>
    </source>
</evidence>
<feature type="binding site" evidence="7">
    <location>
        <position position="125"/>
    </location>
    <ligand>
        <name>Zn(2+)</name>
        <dbReference type="ChEBI" id="CHEBI:29105"/>
        <note>catalytic</note>
    </ligand>
</feature>
<evidence type="ECO:0000313" key="9">
    <source>
        <dbReference type="Proteomes" id="UP000475117"/>
    </source>
</evidence>
<feature type="binding site" evidence="7">
    <location>
        <position position="119"/>
    </location>
    <ligand>
        <name>Zn(2+)</name>
        <dbReference type="ChEBI" id="CHEBI:29105"/>
        <note>catalytic</note>
    </ligand>
</feature>
<dbReference type="KEGG" id="soa:G3M56_007225"/>
<evidence type="ECO:0000256" key="5">
    <source>
        <dbReference type="ARBA" id="ARBA00022801"/>
    </source>
</evidence>
<dbReference type="PANTHER" id="PTHR46986">
    <property type="entry name" value="ENDORIBONUCLEASE YBEY, CHLOROPLASTIC"/>
    <property type="match status" value="1"/>
</dbReference>
<keyword evidence="7" id="KW-0963">Cytoplasm</keyword>
<dbReference type="PROSITE" id="PS01306">
    <property type="entry name" value="UPF0054"/>
    <property type="match status" value="1"/>
</dbReference>
<dbReference type="GO" id="GO:0004222">
    <property type="term" value="F:metalloendopeptidase activity"/>
    <property type="evidence" value="ECO:0007669"/>
    <property type="project" value="InterPro"/>
</dbReference>
<evidence type="ECO:0000256" key="3">
    <source>
        <dbReference type="ARBA" id="ARBA00022723"/>
    </source>
</evidence>
<dbReference type="Gene3D" id="3.40.390.30">
    <property type="entry name" value="Metalloproteases ('zincins'), catalytic domain"/>
    <property type="match status" value="1"/>
</dbReference>
<dbReference type="HAMAP" id="MF_00009">
    <property type="entry name" value="Endoribonucl_YbeY"/>
    <property type="match status" value="1"/>
</dbReference>
<evidence type="ECO:0000256" key="7">
    <source>
        <dbReference type="HAMAP-Rule" id="MF_00009"/>
    </source>
</evidence>
<keyword evidence="7" id="KW-0690">Ribosome biogenesis</keyword>
<keyword evidence="6 7" id="KW-0862">Zinc</keyword>
<accession>A0A6B3L034</accession>
<sequence>MSASLEICVSNQHPALPFDEAWLESLMGDALEACLAQPGSHPERMVLPVLDELDVALVDDETIADVHVRFMDIPGETDVITFDHGEIVISLDTAQRYAKEFGNGFVEEVARYAVHGLLHLNGHEDAEEGERAAMHREQERILAESLARVAPYPASSGDEG</sequence>
<dbReference type="Proteomes" id="UP000475117">
    <property type="component" value="Chromosome"/>
</dbReference>
<gene>
    <name evidence="7 8" type="primary">ybeY</name>
    <name evidence="8" type="ORF">G3M56_007225</name>
</gene>
<dbReference type="Pfam" id="PF02130">
    <property type="entry name" value="YbeY"/>
    <property type="match status" value="1"/>
</dbReference>
<comment type="similarity">
    <text evidence="1 7">Belongs to the endoribonuclease YbeY family.</text>
</comment>
<dbReference type="GO" id="GO:0006364">
    <property type="term" value="P:rRNA processing"/>
    <property type="evidence" value="ECO:0007669"/>
    <property type="project" value="UniProtKB-UniRule"/>
</dbReference>
<keyword evidence="7" id="KW-0698">rRNA processing</keyword>
<keyword evidence="4 7" id="KW-0255">Endonuclease</keyword>
<dbReference type="InterPro" id="IPR023091">
    <property type="entry name" value="MetalPrtase_cat_dom_sf_prd"/>
</dbReference>
<evidence type="ECO:0000256" key="6">
    <source>
        <dbReference type="ARBA" id="ARBA00022833"/>
    </source>
</evidence>
<evidence type="ECO:0000256" key="2">
    <source>
        <dbReference type="ARBA" id="ARBA00022722"/>
    </source>
</evidence>
<proteinExistence type="inferred from homology"/>
<dbReference type="RefSeq" id="WP_164361564.1">
    <property type="nucleotide sequence ID" value="NZ_CP066776.1"/>
</dbReference>
<keyword evidence="9" id="KW-1185">Reference proteome</keyword>
<evidence type="ECO:0000256" key="4">
    <source>
        <dbReference type="ARBA" id="ARBA00022759"/>
    </source>
</evidence>
<dbReference type="NCBIfam" id="TIGR00043">
    <property type="entry name" value="rRNA maturation RNase YbeY"/>
    <property type="match status" value="1"/>
</dbReference>
<reference evidence="8 9" key="1">
    <citation type="submission" date="2020-12" db="EMBL/GenBank/DDBJ databases">
        <title>Sulforoseuscoccus oceanibium gen. nov., sp. nov., a representative of the phylum Verrucomicrobia with special cytoplasmic membrane, and proposal of Sulforoseuscoccusaceae fam. nov.</title>
        <authorList>
            <person name="Xi F."/>
        </authorList>
    </citation>
    <scope>NUCLEOTIDE SEQUENCE [LARGE SCALE GENOMIC DNA]</scope>
    <source>
        <strain evidence="8 9">T37</strain>
    </source>
</reference>
<dbReference type="PANTHER" id="PTHR46986:SF1">
    <property type="entry name" value="ENDORIBONUCLEASE YBEY, CHLOROPLASTIC"/>
    <property type="match status" value="1"/>
</dbReference>
<keyword evidence="2 7" id="KW-0540">Nuclease</keyword>
<keyword evidence="3 7" id="KW-0479">Metal-binding</keyword>
<name>A0A6B3L034_9BACT</name>
<dbReference type="InterPro" id="IPR020549">
    <property type="entry name" value="YbeY_CS"/>
</dbReference>
<dbReference type="InterPro" id="IPR002036">
    <property type="entry name" value="YbeY"/>
</dbReference>
<dbReference type="EC" id="3.1.-.-" evidence="7"/>